<comment type="caution">
    <text evidence="9">The sequence shown here is derived from an EMBL/GenBank/DDBJ whole genome shotgun (WGS) entry which is preliminary data.</text>
</comment>
<evidence type="ECO:0000256" key="6">
    <source>
        <dbReference type="ARBA" id="ARBA00047942"/>
    </source>
</evidence>
<comment type="catalytic activity">
    <reaction evidence="6 8">
        <text>a 2'-deoxyadenosine in DNA + S-adenosyl-L-methionine = an N(6)-methyl-2'-deoxyadenosine in DNA + S-adenosyl-L-homocysteine + H(+)</text>
        <dbReference type="Rhea" id="RHEA:15197"/>
        <dbReference type="Rhea" id="RHEA-COMP:12418"/>
        <dbReference type="Rhea" id="RHEA-COMP:12419"/>
        <dbReference type="ChEBI" id="CHEBI:15378"/>
        <dbReference type="ChEBI" id="CHEBI:57856"/>
        <dbReference type="ChEBI" id="CHEBI:59789"/>
        <dbReference type="ChEBI" id="CHEBI:90615"/>
        <dbReference type="ChEBI" id="CHEBI:90616"/>
        <dbReference type="EC" id="2.1.1.72"/>
    </reaction>
</comment>
<evidence type="ECO:0000256" key="4">
    <source>
        <dbReference type="ARBA" id="ARBA00022679"/>
    </source>
</evidence>
<dbReference type="Proteomes" id="UP000195840">
    <property type="component" value="Unassembled WGS sequence"/>
</dbReference>
<dbReference type="PROSITE" id="PS00092">
    <property type="entry name" value="N6_MTASE"/>
    <property type="match status" value="1"/>
</dbReference>
<proteinExistence type="inferred from homology"/>
<dbReference type="RefSeq" id="WP_087795138.1">
    <property type="nucleotide sequence ID" value="NZ_CAWNET010000061.1"/>
</dbReference>
<feature type="binding site" evidence="7">
    <location>
        <position position="8"/>
    </location>
    <ligand>
        <name>S-adenosyl-L-methionine</name>
        <dbReference type="ChEBI" id="CHEBI:59789"/>
    </ligand>
</feature>
<feature type="binding site" evidence="7">
    <location>
        <position position="179"/>
    </location>
    <ligand>
        <name>S-adenosyl-L-methionine</name>
        <dbReference type="ChEBI" id="CHEBI:59789"/>
    </ligand>
</feature>
<organism evidence="9 10">
    <name type="scientific">Yersinia kristensenii</name>
    <dbReference type="NCBI Taxonomy" id="28152"/>
    <lineage>
        <taxon>Bacteria</taxon>
        <taxon>Pseudomonadati</taxon>
        <taxon>Pseudomonadota</taxon>
        <taxon>Gammaproteobacteria</taxon>
        <taxon>Enterobacterales</taxon>
        <taxon>Yersiniaceae</taxon>
        <taxon>Yersinia</taxon>
    </lineage>
</organism>
<keyword evidence="3 8" id="KW-0489">Methyltransferase</keyword>
<dbReference type="InterPro" id="IPR023095">
    <property type="entry name" value="Ade_MeTrfase_dom_2"/>
</dbReference>
<dbReference type="PIRSF" id="PIRSF000398">
    <property type="entry name" value="M_m6A_EcoRV"/>
    <property type="match status" value="1"/>
</dbReference>
<evidence type="ECO:0000256" key="5">
    <source>
        <dbReference type="ARBA" id="ARBA00022691"/>
    </source>
</evidence>
<sequence length="276" mass="31083">MNRSPLKWAGSKARILPTLRQHLPTGKRLVEPFAGSCSVMLNTDYEEYLITDINDDLINFYEIAKRETSDLINVASSLFLTANSHEQYYIFRKIFNARNRDDISRAAIFLYLNRHCFNGICRYNQQGQFNVPYGKYKAPYFPEAEIHFFAEKAKKATFLCCDFSEALEMAVAGDVIYCDPPYIPVSSTADFTKYHTDGFSADQQFRLARLLARAAENGCHVVASNSDTPTSRDLYSRFTLHSITAPRSISCKGDGRQSTGEIIAVIPQLPAPEGLA</sequence>
<dbReference type="SUPFAM" id="SSF53335">
    <property type="entry name" value="S-adenosyl-L-methionine-dependent methyltransferases"/>
    <property type="match status" value="1"/>
</dbReference>
<dbReference type="PRINTS" id="PR00505">
    <property type="entry name" value="D12N6MTFRASE"/>
</dbReference>
<dbReference type="InterPro" id="IPR012263">
    <property type="entry name" value="M_m6A_EcoRV"/>
</dbReference>
<name>A0AB73NKJ1_YERKR</name>
<dbReference type="Gene3D" id="3.40.50.150">
    <property type="entry name" value="Vaccinia Virus protein VP39"/>
    <property type="match status" value="1"/>
</dbReference>
<dbReference type="Pfam" id="PF02086">
    <property type="entry name" value="MethyltransfD12"/>
    <property type="match status" value="1"/>
</dbReference>
<comment type="similarity">
    <text evidence="1 8">Belongs to the N(4)/N(6)-methyltransferase family.</text>
</comment>
<keyword evidence="10" id="KW-1185">Reference proteome</keyword>
<dbReference type="NCBIfam" id="TIGR00571">
    <property type="entry name" value="dam"/>
    <property type="match status" value="1"/>
</dbReference>
<evidence type="ECO:0000313" key="9">
    <source>
        <dbReference type="EMBL" id="OVZ81085.1"/>
    </source>
</evidence>
<dbReference type="EC" id="2.1.1.72" evidence="2 8"/>
<dbReference type="GO" id="GO:0032259">
    <property type="term" value="P:methylation"/>
    <property type="evidence" value="ECO:0007669"/>
    <property type="project" value="UniProtKB-KW"/>
</dbReference>
<dbReference type="EMBL" id="NHOG01000009">
    <property type="protein sequence ID" value="OVZ81085.1"/>
    <property type="molecule type" value="Genomic_DNA"/>
</dbReference>
<evidence type="ECO:0000256" key="7">
    <source>
        <dbReference type="PIRSR" id="PIRSR000398-1"/>
    </source>
</evidence>
<dbReference type="GO" id="GO:0009007">
    <property type="term" value="F:site-specific DNA-methyltransferase (adenine-specific) activity"/>
    <property type="evidence" value="ECO:0007669"/>
    <property type="project" value="UniProtKB-UniRule"/>
</dbReference>
<dbReference type="AlphaFoldDB" id="A0AB73NKJ1"/>
<evidence type="ECO:0000313" key="10">
    <source>
        <dbReference type="Proteomes" id="UP000195840"/>
    </source>
</evidence>
<dbReference type="InterPro" id="IPR012327">
    <property type="entry name" value="MeTrfase_D12"/>
</dbReference>
<evidence type="ECO:0000256" key="2">
    <source>
        <dbReference type="ARBA" id="ARBA00011900"/>
    </source>
</evidence>
<dbReference type="PANTHER" id="PTHR30481">
    <property type="entry name" value="DNA ADENINE METHYLASE"/>
    <property type="match status" value="1"/>
</dbReference>
<dbReference type="GO" id="GO:0043565">
    <property type="term" value="F:sequence-specific DNA binding"/>
    <property type="evidence" value="ECO:0007669"/>
    <property type="project" value="TreeGrafter"/>
</dbReference>
<keyword evidence="5 8" id="KW-0949">S-adenosyl-L-methionine</keyword>
<accession>A0AB73NKJ1</accession>
<dbReference type="GO" id="GO:1904047">
    <property type="term" value="F:S-adenosyl-L-methionine binding"/>
    <property type="evidence" value="ECO:0007669"/>
    <property type="project" value="TreeGrafter"/>
</dbReference>
<dbReference type="GO" id="GO:0006298">
    <property type="term" value="P:mismatch repair"/>
    <property type="evidence" value="ECO:0007669"/>
    <property type="project" value="TreeGrafter"/>
</dbReference>
<reference evidence="9 10" key="1">
    <citation type="submission" date="2017-05" db="EMBL/GenBank/DDBJ databases">
        <title>Whole genome sequencing of Yersinia kristensenii.</title>
        <authorList>
            <person name="Campioni F."/>
        </authorList>
    </citation>
    <scope>NUCLEOTIDE SEQUENCE [LARGE SCALE GENOMIC DNA]</scope>
    <source>
        <strain evidence="9 10">CFSAN060538</strain>
    </source>
</reference>
<evidence type="ECO:0000256" key="3">
    <source>
        <dbReference type="ARBA" id="ARBA00022603"/>
    </source>
</evidence>
<feature type="binding site" evidence="7">
    <location>
        <position position="52"/>
    </location>
    <ligand>
        <name>S-adenosyl-L-methionine</name>
        <dbReference type="ChEBI" id="CHEBI:59789"/>
    </ligand>
</feature>
<feature type="binding site" evidence="7">
    <location>
        <position position="12"/>
    </location>
    <ligand>
        <name>S-adenosyl-L-methionine</name>
        <dbReference type="ChEBI" id="CHEBI:59789"/>
    </ligand>
</feature>
<evidence type="ECO:0000256" key="8">
    <source>
        <dbReference type="RuleBase" id="RU361257"/>
    </source>
</evidence>
<dbReference type="GO" id="GO:0009307">
    <property type="term" value="P:DNA restriction-modification system"/>
    <property type="evidence" value="ECO:0007669"/>
    <property type="project" value="InterPro"/>
</dbReference>
<gene>
    <name evidence="9" type="ORF">CBW52_08255</name>
</gene>
<dbReference type="InterPro" id="IPR002052">
    <property type="entry name" value="DNA_methylase_N6_adenine_CS"/>
</dbReference>
<keyword evidence="4 8" id="KW-0808">Transferase</keyword>
<evidence type="ECO:0000256" key="1">
    <source>
        <dbReference type="ARBA" id="ARBA00006594"/>
    </source>
</evidence>
<dbReference type="Gene3D" id="1.10.1020.10">
    <property type="entry name" value="Adenine-specific Methyltransferase, Domain 2"/>
    <property type="match status" value="1"/>
</dbReference>
<dbReference type="InterPro" id="IPR029063">
    <property type="entry name" value="SAM-dependent_MTases_sf"/>
</dbReference>
<dbReference type="PANTHER" id="PTHR30481:SF3">
    <property type="entry name" value="DNA ADENINE METHYLASE"/>
    <property type="match status" value="1"/>
</dbReference>
<protein>
    <recommendedName>
        <fullName evidence="2 8">Site-specific DNA-methyltransferase (adenine-specific)</fullName>
        <ecNumber evidence="2 8">2.1.1.72</ecNumber>
    </recommendedName>
</protein>